<organism evidence="2 3">
    <name type="scientific">Agaricus bisporus var. burnettii</name>
    <dbReference type="NCBI Taxonomy" id="192524"/>
    <lineage>
        <taxon>Eukaryota</taxon>
        <taxon>Fungi</taxon>
        <taxon>Dikarya</taxon>
        <taxon>Basidiomycota</taxon>
        <taxon>Agaricomycotina</taxon>
        <taxon>Agaricomycetes</taxon>
        <taxon>Agaricomycetidae</taxon>
        <taxon>Agaricales</taxon>
        <taxon>Agaricineae</taxon>
        <taxon>Agaricaceae</taxon>
        <taxon>Agaricus</taxon>
    </lineage>
</organism>
<dbReference type="InterPro" id="IPR011009">
    <property type="entry name" value="Kinase-like_dom_sf"/>
</dbReference>
<evidence type="ECO:0000313" key="3">
    <source>
        <dbReference type="Proteomes" id="UP000629468"/>
    </source>
</evidence>
<reference evidence="2 3" key="1">
    <citation type="journal article" name="Sci. Rep.">
        <title>Telomere-to-telomere assembled and centromere annotated genomes of the two main subspecies of the button mushroom Agaricus bisporus reveal especially polymorphic chromosome ends.</title>
        <authorList>
            <person name="Sonnenberg A.S.M."/>
            <person name="Sedaghat-Telgerd N."/>
            <person name="Lavrijssen B."/>
            <person name="Ohm R.A."/>
            <person name="Hendrickx P.M."/>
            <person name="Scholtmeijer K."/>
            <person name="Baars J.J.P."/>
            <person name="van Peer A."/>
        </authorList>
    </citation>
    <scope>NUCLEOTIDE SEQUENCE [LARGE SCALE GENOMIC DNA]</scope>
    <source>
        <strain evidence="2 3">H119_p4</strain>
    </source>
</reference>
<evidence type="ECO:0000313" key="2">
    <source>
        <dbReference type="EMBL" id="KAF7783843.1"/>
    </source>
</evidence>
<dbReference type="AlphaFoldDB" id="A0A8H7FA62"/>
<dbReference type="EMBL" id="JABXXO010000001">
    <property type="protein sequence ID" value="KAF7783843.1"/>
    <property type="molecule type" value="Genomic_DNA"/>
</dbReference>
<proteinExistence type="predicted"/>
<comment type="caution">
    <text evidence="2">The sequence shown here is derived from an EMBL/GenBank/DDBJ whole genome shotgun (WGS) entry which is preliminary data.</text>
</comment>
<evidence type="ECO:0000259" key="1">
    <source>
        <dbReference type="Pfam" id="PF01636"/>
    </source>
</evidence>
<feature type="domain" description="Aminoglycoside phosphotransferase" evidence="1">
    <location>
        <begin position="37"/>
        <end position="214"/>
    </location>
</feature>
<dbReference type="Proteomes" id="UP000629468">
    <property type="component" value="Unassembled WGS sequence"/>
</dbReference>
<protein>
    <recommendedName>
        <fullName evidence="1">Aminoglycoside phosphotransferase domain-containing protein</fullName>
    </recommendedName>
</protein>
<sequence>MMESYSDLEAYPLIYRGPCTTVVLVAPDIILKWYGGEEVHVLHFARRHLIPVPRVLYHRRRAPYFCMEQCRGVSLEKVIDTMSLSDLVHIANQLSSILTQMSSIKSRFICSVKNQALRNFFYPPSFEPKHPFSSVSEFYDYYRDMLRWCSTDEWLDSFFHRLPRNDAIHFVHGDLVPPNIMVEDSTITGIIDWASGGFYPSHWEYCRMWQYTSGNWVYILERVFPGRPRRMEIEAYRKLISMLANNF</sequence>
<dbReference type="Pfam" id="PF01636">
    <property type="entry name" value="APH"/>
    <property type="match status" value="1"/>
</dbReference>
<gene>
    <name evidence="2" type="ORF">Agabi119p4_8</name>
</gene>
<dbReference type="SUPFAM" id="SSF56112">
    <property type="entry name" value="Protein kinase-like (PK-like)"/>
    <property type="match status" value="1"/>
</dbReference>
<name>A0A8H7FA62_AGABI</name>
<dbReference type="InterPro" id="IPR002575">
    <property type="entry name" value="Aminoglycoside_PTrfase"/>
</dbReference>
<dbReference type="PANTHER" id="PTHR21310:SF15">
    <property type="entry name" value="AMINOGLYCOSIDE PHOSPHOTRANSFERASE DOMAIN-CONTAINING PROTEIN"/>
    <property type="match status" value="1"/>
</dbReference>
<dbReference type="Gene3D" id="3.90.1200.10">
    <property type="match status" value="1"/>
</dbReference>
<dbReference type="PANTHER" id="PTHR21310">
    <property type="entry name" value="AMINOGLYCOSIDE PHOSPHOTRANSFERASE-RELATED-RELATED"/>
    <property type="match status" value="1"/>
</dbReference>
<dbReference type="InterPro" id="IPR051678">
    <property type="entry name" value="AGP_Transferase"/>
</dbReference>
<accession>A0A8H7FA62</accession>